<dbReference type="AlphaFoldDB" id="A0A9P5XEM0"/>
<gene>
    <name evidence="2" type="ORF">P691DRAFT_704036</name>
</gene>
<feature type="region of interest" description="Disordered" evidence="1">
    <location>
        <begin position="166"/>
        <end position="220"/>
    </location>
</feature>
<organism evidence="2 3">
    <name type="scientific">Macrolepiota fuliginosa MF-IS2</name>
    <dbReference type="NCBI Taxonomy" id="1400762"/>
    <lineage>
        <taxon>Eukaryota</taxon>
        <taxon>Fungi</taxon>
        <taxon>Dikarya</taxon>
        <taxon>Basidiomycota</taxon>
        <taxon>Agaricomycotina</taxon>
        <taxon>Agaricomycetes</taxon>
        <taxon>Agaricomycetidae</taxon>
        <taxon>Agaricales</taxon>
        <taxon>Agaricineae</taxon>
        <taxon>Agaricaceae</taxon>
        <taxon>Macrolepiota</taxon>
    </lineage>
</organism>
<feature type="compositionally biased region" description="Basic and acidic residues" evidence="1">
    <location>
        <begin position="756"/>
        <end position="767"/>
    </location>
</feature>
<feature type="compositionally biased region" description="Basic and acidic residues" evidence="1">
    <location>
        <begin position="37"/>
        <end position="47"/>
    </location>
</feature>
<feature type="region of interest" description="Disordered" evidence="1">
    <location>
        <begin position="735"/>
        <end position="767"/>
    </location>
</feature>
<comment type="caution">
    <text evidence="2">The sequence shown here is derived from an EMBL/GenBank/DDBJ whole genome shotgun (WGS) entry which is preliminary data.</text>
</comment>
<feature type="compositionally biased region" description="Low complexity" evidence="1">
    <location>
        <begin position="370"/>
        <end position="379"/>
    </location>
</feature>
<feature type="region of interest" description="Disordered" evidence="1">
    <location>
        <begin position="1"/>
        <end position="58"/>
    </location>
</feature>
<dbReference type="Proteomes" id="UP000807342">
    <property type="component" value="Unassembled WGS sequence"/>
</dbReference>
<accession>A0A9P5XEM0</accession>
<dbReference type="OrthoDB" id="2507488at2759"/>
<name>A0A9P5XEM0_9AGAR</name>
<feature type="region of interest" description="Disordered" evidence="1">
    <location>
        <begin position="370"/>
        <end position="389"/>
    </location>
</feature>
<feature type="compositionally biased region" description="Basic residues" evidence="1">
    <location>
        <begin position="208"/>
        <end position="220"/>
    </location>
</feature>
<feature type="compositionally biased region" description="Basic and acidic residues" evidence="1">
    <location>
        <begin position="175"/>
        <end position="184"/>
    </location>
</feature>
<sequence length="767" mass="81967">MTPESLSMPTTPPLPSNGSTDDEDDSQACAQSHYRPTFHEPLDHDDSNGEEELDSEGAAGGLRERLFLRAETDRLLAHADSLSARMALQSYYRSMGYGVPEFGSSVDAISPASVSIGGHGGDHDAVDYAPASPQNSVPLNGNMLNGNVTHDLNLRTGDGYVAVGVGRGQMDEGDGDGRTGDYPDHASQQGQGNTKKRKVPANVGGSPPHHHHHHMNHYSSRRGTLDAFGGRSLGYGEDGDVEGDEGEFRFGLGFGLDPGGAPLDDPRSGHEFAEGVESDVFGPLPGSTGVYQHQKHQSLDEPNQQLPPHQLHIKAKLSPATLAGLQRKELIKNRKKQLKTIMKTLPVGDDSALDHALSANFPPILSSFSSAAASPSGSPTVDSDHGVSFSVNSRTGASRSVGGGESNGNWEVGWGWGDDVGKEVKVRLSKRDKLRIARVVRMGLGRLGRHPDAAPFPAGDFTFSCPSNTTKELVAMQAKVANLRNLFGAELARQAAKAAKSATGTTKGGGLGKLGKKRAQQRARTMMNAKSGEQQAEFLEMPQKGSNGSSQQQAQPQQASPNQGNQSQAPTPKKGKKKKRSTMANASNPHHLRNYVPSRLPHHASGGNNTGGNHGQNNQTANANSLWPLALQFLSAEVPPRRRKGANGGGRNGLHVQSLPQLAVPQEEWICSFCEYSLFYGDEVDYRRAVKNRKKILKRRRRARERAAAAASGVNAAMKNAAGVGPIAEKTHVEDEEYDGPGYEAVPTISYGRVDGTGRMKTREPPG</sequence>
<keyword evidence="3" id="KW-1185">Reference proteome</keyword>
<proteinExistence type="predicted"/>
<evidence type="ECO:0000313" key="3">
    <source>
        <dbReference type="Proteomes" id="UP000807342"/>
    </source>
</evidence>
<feature type="compositionally biased region" description="Low complexity" evidence="1">
    <location>
        <begin position="542"/>
        <end position="569"/>
    </location>
</feature>
<reference evidence="2" key="1">
    <citation type="submission" date="2020-11" db="EMBL/GenBank/DDBJ databases">
        <authorList>
            <consortium name="DOE Joint Genome Institute"/>
            <person name="Ahrendt S."/>
            <person name="Riley R."/>
            <person name="Andreopoulos W."/>
            <person name="Labutti K."/>
            <person name="Pangilinan J."/>
            <person name="Ruiz-Duenas F.J."/>
            <person name="Barrasa J.M."/>
            <person name="Sanchez-Garcia M."/>
            <person name="Camarero S."/>
            <person name="Miyauchi S."/>
            <person name="Serrano A."/>
            <person name="Linde D."/>
            <person name="Babiker R."/>
            <person name="Drula E."/>
            <person name="Ayuso-Fernandez I."/>
            <person name="Pacheco R."/>
            <person name="Padilla G."/>
            <person name="Ferreira P."/>
            <person name="Barriuso J."/>
            <person name="Kellner H."/>
            <person name="Castanera R."/>
            <person name="Alfaro M."/>
            <person name="Ramirez L."/>
            <person name="Pisabarro A.G."/>
            <person name="Kuo A."/>
            <person name="Tritt A."/>
            <person name="Lipzen A."/>
            <person name="He G."/>
            <person name="Yan M."/>
            <person name="Ng V."/>
            <person name="Cullen D."/>
            <person name="Martin F."/>
            <person name="Rosso M.-N."/>
            <person name="Henrissat B."/>
            <person name="Hibbett D."/>
            <person name="Martinez A.T."/>
            <person name="Grigoriev I.V."/>
        </authorList>
    </citation>
    <scope>NUCLEOTIDE SEQUENCE</scope>
    <source>
        <strain evidence="2">MF-IS2</strain>
    </source>
</reference>
<protein>
    <submittedName>
        <fullName evidence="2">Uncharacterized protein</fullName>
    </submittedName>
</protein>
<evidence type="ECO:0000256" key="1">
    <source>
        <dbReference type="SAM" id="MobiDB-lite"/>
    </source>
</evidence>
<feature type="region of interest" description="Disordered" evidence="1">
    <location>
        <begin position="498"/>
        <end position="621"/>
    </location>
</feature>
<evidence type="ECO:0000313" key="2">
    <source>
        <dbReference type="EMBL" id="KAF9448919.1"/>
    </source>
</evidence>
<dbReference type="EMBL" id="MU151145">
    <property type="protein sequence ID" value="KAF9448919.1"/>
    <property type="molecule type" value="Genomic_DNA"/>
</dbReference>